<name>A0ABT7B876_9CYAN</name>
<keyword evidence="4" id="KW-1185">Reference proteome</keyword>
<evidence type="ECO:0008006" key="5">
    <source>
        <dbReference type="Google" id="ProtNLM"/>
    </source>
</evidence>
<keyword evidence="1" id="KW-0328">Glycosyltransferase</keyword>
<evidence type="ECO:0000256" key="1">
    <source>
        <dbReference type="ARBA" id="ARBA00022676"/>
    </source>
</evidence>
<proteinExistence type="predicted"/>
<sequence length="55" mass="5960">MGTTNDGVDLWFVGYLPSCSLVTGIWLGNDDNTPTYGSSAQAAQVWGDYMKDLIN</sequence>
<comment type="caution">
    <text evidence="3">The sequence shown here is derived from an EMBL/GenBank/DDBJ whole genome shotgun (WGS) entry which is preliminary data.</text>
</comment>
<dbReference type="Gene3D" id="3.40.710.10">
    <property type="entry name" value="DD-peptidase/beta-lactamase superfamily"/>
    <property type="match status" value="1"/>
</dbReference>
<keyword evidence="2" id="KW-0808">Transferase</keyword>
<dbReference type="InterPro" id="IPR050396">
    <property type="entry name" value="Glycosyltr_51/Transpeptidase"/>
</dbReference>
<dbReference type="InterPro" id="IPR012338">
    <property type="entry name" value="Beta-lactam/transpept-like"/>
</dbReference>
<gene>
    <name evidence="3" type="ORF">PMG25_14885</name>
</gene>
<organism evidence="3 4">
    <name type="scientific">Roseofilum capinflatum BLCC-M114</name>
    <dbReference type="NCBI Taxonomy" id="3022440"/>
    <lineage>
        <taxon>Bacteria</taxon>
        <taxon>Bacillati</taxon>
        <taxon>Cyanobacteriota</taxon>
        <taxon>Cyanophyceae</taxon>
        <taxon>Desertifilales</taxon>
        <taxon>Desertifilaceae</taxon>
        <taxon>Roseofilum</taxon>
        <taxon>Roseofilum capinflatum</taxon>
    </lineage>
</organism>
<evidence type="ECO:0000256" key="2">
    <source>
        <dbReference type="ARBA" id="ARBA00022679"/>
    </source>
</evidence>
<dbReference type="PANTHER" id="PTHR32282">
    <property type="entry name" value="BINDING PROTEIN TRANSPEPTIDASE, PUTATIVE-RELATED"/>
    <property type="match status" value="1"/>
</dbReference>
<accession>A0ABT7B876</accession>
<evidence type="ECO:0000313" key="4">
    <source>
        <dbReference type="Proteomes" id="UP001235849"/>
    </source>
</evidence>
<protein>
    <recommendedName>
        <fullName evidence="5">Penicillin-binding protein transpeptidase domain-containing protein</fullName>
    </recommendedName>
</protein>
<dbReference type="PANTHER" id="PTHR32282:SF31">
    <property type="entry name" value="PEPTIDOGLYCAN GLYCOSYLTRANSFERASE"/>
    <property type="match status" value="1"/>
</dbReference>
<dbReference type="EMBL" id="JAQOSO010000082">
    <property type="protein sequence ID" value="MDJ1175379.1"/>
    <property type="molecule type" value="Genomic_DNA"/>
</dbReference>
<evidence type="ECO:0000313" key="3">
    <source>
        <dbReference type="EMBL" id="MDJ1175379.1"/>
    </source>
</evidence>
<dbReference type="SUPFAM" id="SSF56601">
    <property type="entry name" value="beta-lactamase/transpeptidase-like"/>
    <property type="match status" value="1"/>
</dbReference>
<reference evidence="3 4" key="1">
    <citation type="submission" date="2023-01" db="EMBL/GenBank/DDBJ databases">
        <title>Novel diversity within Roseofilum (Cyanobacteria; Desertifilaceae) from marine benthic mats with descriptions of four novel species.</title>
        <authorList>
            <person name="Wang Y."/>
            <person name="Berthold D.E."/>
            <person name="Hu J."/>
            <person name="Lefler F.W."/>
            <person name="Laughinghouse H.D. IV."/>
        </authorList>
    </citation>
    <scope>NUCLEOTIDE SEQUENCE [LARGE SCALE GENOMIC DNA]</scope>
    <source>
        <strain evidence="3 4">BLCC-M114</strain>
    </source>
</reference>
<dbReference type="Proteomes" id="UP001235849">
    <property type="component" value="Unassembled WGS sequence"/>
</dbReference>